<keyword evidence="4" id="KW-1185">Reference proteome</keyword>
<comment type="caution">
    <text evidence="3">The sequence shown here is derived from an EMBL/GenBank/DDBJ whole genome shotgun (WGS) entry which is preliminary data.</text>
</comment>
<dbReference type="Proteomes" id="UP000054874">
    <property type="component" value="Unassembled WGS sequence"/>
</dbReference>
<sequence length="223" mass="25483">MTFADKLQSLRKTKKLSQEDLAEKCGVTRQSVSKWETGLGYPETEKLLILCDILNVNLDYLLRDISDTPHEDKKQEQMFSFNPYIGKWLQIFLKDKEFNGFYRVGLISIQNTQLLVMDDKCKAVLIDMTSVGTISELTDEKQIKKLPIIPAGKTIPNVSDYFINKKCDIKLKQEQPLLGFNKPGGFYSVLVISISDEVVIAQDMKGNKHIIKMSDVLFIKECH</sequence>
<dbReference type="OrthoDB" id="9801008at2"/>
<gene>
    <name evidence="3" type="ORF">ASU35_05235</name>
</gene>
<name>A0A0V8QJ22_9FIRM</name>
<dbReference type="RefSeq" id="WP_058351295.1">
    <property type="nucleotide sequence ID" value="NZ_CABMMD010000002.1"/>
</dbReference>
<dbReference type="SMART" id="SM00530">
    <property type="entry name" value="HTH_XRE"/>
    <property type="match status" value="1"/>
</dbReference>
<dbReference type="PANTHER" id="PTHR46558">
    <property type="entry name" value="TRACRIPTIONAL REGULATORY PROTEIN-RELATED-RELATED"/>
    <property type="match status" value="1"/>
</dbReference>
<keyword evidence="1" id="KW-0238">DNA-binding</keyword>
<dbReference type="EMBL" id="LNAM01000002">
    <property type="protein sequence ID" value="KSV60578.1"/>
    <property type="molecule type" value="Genomic_DNA"/>
</dbReference>
<protein>
    <recommendedName>
        <fullName evidence="2">HTH cro/C1-type domain-containing protein</fullName>
    </recommendedName>
</protein>
<accession>A0A0V8QJ22</accession>
<dbReference type="AlphaFoldDB" id="A0A0V8QJ22"/>
<evidence type="ECO:0000313" key="3">
    <source>
        <dbReference type="EMBL" id="KSV60578.1"/>
    </source>
</evidence>
<dbReference type="CDD" id="cd00093">
    <property type="entry name" value="HTH_XRE"/>
    <property type="match status" value="1"/>
</dbReference>
<reference evidence="3 4" key="1">
    <citation type="submission" date="2015-11" db="EMBL/GenBank/DDBJ databases">
        <title>Butyribacter intestini gen. nov., sp. nov., a butyric acid-producing bacterium of the family Lachnospiraceae isolated from the human faeces.</title>
        <authorList>
            <person name="Zou Y."/>
            <person name="Xue W."/>
            <person name="Luo G."/>
            <person name="Lv M."/>
        </authorList>
    </citation>
    <scope>NUCLEOTIDE SEQUENCE [LARGE SCALE GENOMIC DNA]</scope>
    <source>
        <strain evidence="3 4">ACET-33324</strain>
    </source>
</reference>
<proteinExistence type="predicted"/>
<dbReference type="STRING" id="290052.ASU35_05235"/>
<organism evidence="3 4">
    <name type="scientific">Acetivibrio ethanolgignens</name>
    <dbReference type="NCBI Taxonomy" id="290052"/>
    <lineage>
        <taxon>Bacteria</taxon>
        <taxon>Bacillati</taxon>
        <taxon>Bacillota</taxon>
        <taxon>Clostridia</taxon>
        <taxon>Eubacteriales</taxon>
        <taxon>Oscillospiraceae</taxon>
        <taxon>Acetivibrio</taxon>
    </lineage>
</organism>
<dbReference type="Pfam" id="PF01381">
    <property type="entry name" value="HTH_3"/>
    <property type="match status" value="1"/>
</dbReference>
<dbReference type="PROSITE" id="PS50943">
    <property type="entry name" value="HTH_CROC1"/>
    <property type="match status" value="1"/>
</dbReference>
<evidence type="ECO:0000256" key="1">
    <source>
        <dbReference type="ARBA" id="ARBA00023125"/>
    </source>
</evidence>
<dbReference type="InterPro" id="IPR010982">
    <property type="entry name" value="Lambda_DNA-bd_dom_sf"/>
</dbReference>
<evidence type="ECO:0000313" key="4">
    <source>
        <dbReference type="Proteomes" id="UP000054874"/>
    </source>
</evidence>
<dbReference type="InterPro" id="IPR001387">
    <property type="entry name" value="Cro/C1-type_HTH"/>
</dbReference>
<dbReference type="Gene3D" id="1.10.260.40">
    <property type="entry name" value="lambda repressor-like DNA-binding domains"/>
    <property type="match status" value="1"/>
</dbReference>
<dbReference type="SUPFAM" id="SSF47413">
    <property type="entry name" value="lambda repressor-like DNA-binding domains"/>
    <property type="match status" value="1"/>
</dbReference>
<feature type="domain" description="HTH cro/C1-type" evidence="2">
    <location>
        <begin position="7"/>
        <end position="61"/>
    </location>
</feature>
<evidence type="ECO:0000259" key="2">
    <source>
        <dbReference type="PROSITE" id="PS50943"/>
    </source>
</evidence>
<dbReference type="GO" id="GO:0003677">
    <property type="term" value="F:DNA binding"/>
    <property type="evidence" value="ECO:0007669"/>
    <property type="project" value="UniProtKB-KW"/>
</dbReference>
<dbReference type="PANTHER" id="PTHR46558:SF4">
    <property type="entry name" value="DNA-BIDING PHAGE PROTEIN"/>
    <property type="match status" value="1"/>
</dbReference>